<evidence type="ECO:0000313" key="2">
    <source>
        <dbReference type="Proteomes" id="UP000250169"/>
    </source>
</evidence>
<protein>
    <submittedName>
        <fullName evidence="1">Uncharacterized protein</fullName>
    </submittedName>
</protein>
<dbReference type="RefSeq" id="WP_111972275.1">
    <property type="nucleotide sequence ID" value="NZ_JAYKBS010000007.1"/>
</dbReference>
<accession>A0A2X2SJW1</accession>
<name>A0A2X2SJW1_CAPOC</name>
<dbReference type="Proteomes" id="UP000250169">
    <property type="component" value="Unassembled WGS sequence"/>
</dbReference>
<organism evidence="1 2">
    <name type="scientific">Capnocytophaga ochracea</name>
    <dbReference type="NCBI Taxonomy" id="1018"/>
    <lineage>
        <taxon>Bacteria</taxon>
        <taxon>Pseudomonadati</taxon>
        <taxon>Bacteroidota</taxon>
        <taxon>Flavobacteriia</taxon>
        <taxon>Flavobacteriales</taxon>
        <taxon>Flavobacteriaceae</taxon>
        <taxon>Capnocytophaga</taxon>
    </lineage>
</organism>
<sequence length="204" mass="23681">MKNLIEKTGIIAMIVLLSVACSNSSTNSTNINSSEKESFSENKMVKLFNAYYYDFPNNKDYYSKNEYDSIDELMRNTFGNWEYLMSSRNEFKTEMSKIKKLIKEAEEMSKSKFFLQRGEYNMPEYIYFTPKDDTGYNMCEIPVGISSITRMSYSMDKISIKDYVKETSLYVLHSKMRDSVDVKSLALDPATTKKLLEAQNYTGL</sequence>
<dbReference type="AlphaFoldDB" id="A0A2X2SJW1"/>
<gene>
    <name evidence="1" type="ORF">NCTC11545_00743</name>
</gene>
<dbReference type="PROSITE" id="PS51257">
    <property type="entry name" value="PROKAR_LIPOPROTEIN"/>
    <property type="match status" value="1"/>
</dbReference>
<evidence type="ECO:0000313" key="1">
    <source>
        <dbReference type="EMBL" id="SQA93372.1"/>
    </source>
</evidence>
<proteinExistence type="predicted"/>
<dbReference type="EMBL" id="UAVS01000001">
    <property type="protein sequence ID" value="SQA93372.1"/>
    <property type="molecule type" value="Genomic_DNA"/>
</dbReference>
<reference evidence="1 2" key="1">
    <citation type="submission" date="2018-06" db="EMBL/GenBank/DDBJ databases">
        <authorList>
            <consortium name="Pathogen Informatics"/>
            <person name="Doyle S."/>
        </authorList>
    </citation>
    <scope>NUCLEOTIDE SEQUENCE [LARGE SCALE GENOMIC DNA]</scope>
    <source>
        <strain evidence="1 2">NCTC11545</strain>
    </source>
</reference>